<proteinExistence type="predicted"/>
<evidence type="ECO:0000313" key="1">
    <source>
        <dbReference type="EMBL" id="PAU46168.1"/>
    </source>
</evidence>
<protein>
    <submittedName>
        <fullName evidence="1">Uncharacterized protein</fullName>
    </submittedName>
</protein>
<organism evidence="1 2">
    <name type="scientific">Streptomyces albireticuli</name>
    <dbReference type="NCBI Taxonomy" id="1940"/>
    <lineage>
        <taxon>Bacteria</taxon>
        <taxon>Bacillati</taxon>
        <taxon>Actinomycetota</taxon>
        <taxon>Actinomycetes</taxon>
        <taxon>Kitasatosporales</taxon>
        <taxon>Streptomycetaceae</taxon>
        <taxon>Streptomyces</taxon>
    </lineage>
</organism>
<gene>
    <name evidence="1" type="ORF">CK936_25565</name>
</gene>
<dbReference type="Proteomes" id="UP000218944">
    <property type="component" value="Unassembled WGS sequence"/>
</dbReference>
<accession>A0A2A2D130</accession>
<sequence>MSGEAALGDGLPAMCASAAGVVQAREALGAGLVLRAAGGPPARVRLGRFGEFGAFSGGGGLDVPVQALEEVGEVGEEDLFAGGFQAAAAERGAGGGLGGEAAYQAGQLPPRQVAGEQVAQADAVFTAEVCLYGWSVVADQLAEAPDSPGSSPEWRR</sequence>
<evidence type="ECO:0000313" key="2">
    <source>
        <dbReference type="Proteomes" id="UP000218944"/>
    </source>
</evidence>
<dbReference type="AlphaFoldDB" id="A0A2A2D130"/>
<reference evidence="1 2" key="1">
    <citation type="submission" date="2017-08" db="EMBL/GenBank/DDBJ databases">
        <title>Genome sequence of Streptomyces albireticuli NRRL B-1670.</title>
        <authorList>
            <person name="Graham D.E."/>
            <person name="Mahan K.M."/>
            <person name="Klingeman D.M."/>
            <person name="Hettich R.L."/>
            <person name="Parry R.J."/>
            <person name="Spain J.C."/>
        </authorList>
    </citation>
    <scope>NUCLEOTIDE SEQUENCE [LARGE SCALE GENOMIC DNA]</scope>
    <source>
        <strain evidence="1 2">NRRL B-1670</strain>
    </source>
</reference>
<name>A0A2A2D130_9ACTN</name>
<keyword evidence="2" id="KW-1185">Reference proteome</keyword>
<comment type="caution">
    <text evidence="1">The sequence shown here is derived from an EMBL/GenBank/DDBJ whole genome shotgun (WGS) entry which is preliminary data.</text>
</comment>
<dbReference type="EMBL" id="NSJV01000486">
    <property type="protein sequence ID" value="PAU46168.1"/>
    <property type="molecule type" value="Genomic_DNA"/>
</dbReference>